<accession>A0A6A6YGX3</accession>
<proteinExistence type="predicted"/>
<evidence type="ECO:0000313" key="1">
    <source>
        <dbReference type="EMBL" id="KAF2808066.1"/>
    </source>
</evidence>
<dbReference type="GeneID" id="54469745"/>
<dbReference type="AlphaFoldDB" id="A0A6A6YGX3"/>
<protein>
    <submittedName>
        <fullName evidence="1 3">Uncharacterized protein</fullName>
    </submittedName>
</protein>
<dbReference type="RefSeq" id="XP_033575030.1">
    <property type="nucleotide sequence ID" value="XM_033728852.1"/>
</dbReference>
<evidence type="ECO:0000313" key="3">
    <source>
        <dbReference type="RefSeq" id="XP_033575030.1"/>
    </source>
</evidence>
<name>A0A6A6YGX3_9PEZI</name>
<sequence>MNANTGSFRIWTNCFDGSSTPLSLAESRKFSIQPGMDCSSAVTQHLLSRRAIATAATDETFLVVLEIEDYAPGISEALKNALSGFPSDLLESVEYNRSTGQNVAVLPRIQRLSSGE</sequence>
<gene>
    <name evidence="1 3" type="ORF">BDZ99DRAFT_72225</name>
</gene>
<organism evidence="1">
    <name type="scientific">Mytilinidion resinicola</name>
    <dbReference type="NCBI Taxonomy" id="574789"/>
    <lineage>
        <taxon>Eukaryota</taxon>
        <taxon>Fungi</taxon>
        <taxon>Dikarya</taxon>
        <taxon>Ascomycota</taxon>
        <taxon>Pezizomycotina</taxon>
        <taxon>Dothideomycetes</taxon>
        <taxon>Pleosporomycetidae</taxon>
        <taxon>Mytilinidiales</taxon>
        <taxon>Mytilinidiaceae</taxon>
        <taxon>Mytilinidion</taxon>
    </lineage>
</organism>
<reference evidence="3" key="2">
    <citation type="submission" date="2020-04" db="EMBL/GenBank/DDBJ databases">
        <authorList>
            <consortium name="NCBI Genome Project"/>
        </authorList>
    </citation>
    <scope>NUCLEOTIDE SEQUENCE</scope>
    <source>
        <strain evidence="3">CBS 304.34</strain>
    </source>
</reference>
<reference evidence="1 3" key="1">
    <citation type="journal article" date="2020" name="Stud. Mycol.">
        <title>101 Dothideomycetes genomes: a test case for predicting lifestyles and emergence of pathogens.</title>
        <authorList>
            <person name="Haridas S."/>
            <person name="Albert R."/>
            <person name="Binder M."/>
            <person name="Bloem J."/>
            <person name="Labutti K."/>
            <person name="Salamov A."/>
            <person name="Andreopoulos B."/>
            <person name="Baker S."/>
            <person name="Barry K."/>
            <person name="Bills G."/>
            <person name="Bluhm B."/>
            <person name="Cannon C."/>
            <person name="Castanera R."/>
            <person name="Culley D."/>
            <person name="Daum C."/>
            <person name="Ezra D."/>
            <person name="Gonzalez J."/>
            <person name="Henrissat B."/>
            <person name="Kuo A."/>
            <person name="Liang C."/>
            <person name="Lipzen A."/>
            <person name="Lutzoni F."/>
            <person name="Magnuson J."/>
            <person name="Mondo S."/>
            <person name="Nolan M."/>
            <person name="Ohm R."/>
            <person name="Pangilinan J."/>
            <person name="Park H.-J."/>
            <person name="Ramirez L."/>
            <person name="Alfaro M."/>
            <person name="Sun H."/>
            <person name="Tritt A."/>
            <person name="Yoshinaga Y."/>
            <person name="Zwiers L.-H."/>
            <person name="Turgeon B."/>
            <person name="Goodwin S."/>
            <person name="Spatafora J."/>
            <person name="Crous P."/>
            <person name="Grigoriev I."/>
        </authorList>
    </citation>
    <scope>NUCLEOTIDE SEQUENCE</scope>
    <source>
        <strain evidence="1 3">CBS 304.34</strain>
    </source>
</reference>
<evidence type="ECO:0000313" key="2">
    <source>
        <dbReference type="Proteomes" id="UP000504636"/>
    </source>
</evidence>
<dbReference type="EMBL" id="MU003704">
    <property type="protein sequence ID" value="KAF2808066.1"/>
    <property type="molecule type" value="Genomic_DNA"/>
</dbReference>
<dbReference type="Proteomes" id="UP000504636">
    <property type="component" value="Unplaced"/>
</dbReference>
<reference evidence="3" key="3">
    <citation type="submission" date="2025-04" db="UniProtKB">
        <authorList>
            <consortium name="RefSeq"/>
        </authorList>
    </citation>
    <scope>IDENTIFICATION</scope>
    <source>
        <strain evidence="3">CBS 304.34</strain>
    </source>
</reference>
<keyword evidence="2" id="KW-1185">Reference proteome</keyword>